<feature type="region of interest" description="Disordered" evidence="5">
    <location>
        <begin position="80"/>
        <end position="101"/>
    </location>
</feature>
<evidence type="ECO:0000256" key="2">
    <source>
        <dbReference type="ARBA" id="ARBA00023242"/>
    </source>
</evidence>
<dbReference type="SUPFAM" id="SSF47095">
    <property type="entry name" value="HMG-box"/>
    <property type="match status" value="1"/>
</dbReference>
<dbReference type="InterPro" id="IPR009071">
    <property type="entry name" value="HMG_box_dom"/>
</dbReference>
<sequence>MPRLSATSRGATTEKRKPRAKKDPNAPKRNLSAYMFYSQAAREGVKQANPTASFGELGKRLGEQWKSMSDTEKVPYEQQAAADKIRYENEKASYRANSDED</sequence>
<dbReference type="Gene3D" id="1.10.30.10">
    <property type="entry name" value="High mobility group box domain"/>
    <property type="match status" value="1"/>
</dbReference>
<feature type="region of interest" description="Disordered" evidence="5">
    <location>
        <begin position="1"/>
        <end position="30"/>
    </location>
</feature>
<reference evidence="8" key="1">
    <citation type="journal article" date="2018" name="Nat. Microbiol.">
        <title>Leveraging single-cell genomics to expand the fungal tree of life.</title>
        <authorList>
            <person name="Ahrendt S.R."/>
            <person name="Quandt C.A."/>
            <person name="Ciobanu D."/>
            <person name="Clum A."/>
            <person name="Salamov A."/>
            <person name="Andreopoulos B."/>
            <person name="Cheng J.F."/>
            <person name="Woyke T."/>
            <person name="Pelin A."/>
            <person name="Henrissat B."/>
            <person name="Reynolds N.K."/>
            <person name="Benny G.L."/>
            <person name="Smith M.E."/>
            <person name="James T.Y."/>
            <person name="Grigoriev I.V."/>
        </authorList>
    </citation>
    <scope>NUCLEOTIDE SEQUENCE [LARGE SCALE GENOMIC DNA]</scope>
    <source>
        <strain evidence="8">RSA 468</strain>
    </source>
</reference>
<dbReference type="SMART" id="SM00398">
    <property type="entry name" value="HMG"/>
    <property type="match status" value="1"/>
</dbReference>
<dbReference type="PANTHER" id="PTHR48112">
    <property type="entry name" value="HIGH MOBILITY GROUP PROTEIN DSP1"/>
    <property type="match status" value="1"/>
</dbReference>
<dbReference type="GO" id="GO:0005634">
    <property type="term" value="C:nucleus"/>
    <property type="evidence" value="ECO:0007669"/>
    <property type="project" value="UniProtKB-UniRule"/>
</dbReference>
<dbReference type="InterPro" id="IPR050342">
    <property type="entry name" value="HMGB"/>
</dbReference>
<organism evidence="7 8">
    <name type="scientific">Dimargaris cristalligena</name>
    <dbReference type="NCBI Taxonomy" id="215637"/>
    <lineage>
        <taxon>Eukaryota</taxon>
        <taxon>Fungi</taxon>
        <taxon>Fungi incertae sedis</taxon>
        <taxon>Zoopagomycota</taxon>
        <taxon>Kickxellomycotina</taxon>
        <taxon>Dimargaritomycetes</taxon>
        <taxon>Dimargaritales</taxon>
        <taxon>Dimargaritaceae</taxon>
        <taxon>Dimargaris</taxon>
    </lineage>
</organism>
<dbReference type="EMBL" id="ML003097">
    <property type="protein sequence ID" value="RKP34717.1"/>
    <property type="molecule type" value="Genomic_DNA"/>
</dbReference>
<dbReference type="STRING" id="215637.A0A4P9ZN30"/>
<name>A0A4P9ZN30_9FUNG</name>
<keyword evidence="2 4" id="KW-0539">Nucleus</keyword>
<dbReference type="PRINTS" id="PR00886">
    <property type="entry name" value="HIGHMOBLTY12"/>
</dbReference>
<dbReference type="Pfam" id="PF00505">
    <property type="entry name" value="HMG_box"/>
    <property type="match status" value="1"/>
</dbReference>
<dbReference type="OrthoDB" id="1919336at2759"/>
<dbReference type="PANTHER" id="PTHR48112:SF22">
    <property type="entry name" value="MITOCHONDRIAL TRANSCRIPTION FACTOR A, ISOFORM B"/>
    <property type="match status" value="1"/>
</dbReference>
<protein>
    <submittedName>
        <fullName evidence="7">Non-histone chromosomal protein 6</fullName>
    </submittedName>
</protein>
<feature type="compositionally biased region" description="Polar residues" evidence="5">
    <location>
        <begin position="1"/>
        <end position="11"/>
    </location>
</feature>
<feature type="DNA-binding region" description="HMG box" evidence="4">
    <location>
        <begin position="27"/>
        <end position="95"/>
    </location>
</feature>
<proteinExistence type="inferred from homology"/>
<dbReference type="PROSITE" id="PS50118">
    <property type="entry name" value="HMG_BOX_2"/>
    <property type="match status" value="1"/>
</dbReference>
<evidence type="ECO:0000313" key="7">
    <source>
        <dbReference type="EMBL" id="RKP34717.1"/>
    </source>
</evidence>
<evidence type="ECO:0000313" key="8">
    <source>
        <dbReference type="Proteomes" id="UP000268162"/>
    </source>
</evidence>
<dbReference type="InterPro" id="IPR036910">
    <property type="entry name" value="HMG_box_dom_sf"/>
</dbReference>
<evidence type="ECO:0000256" key="5">
    <source>
        <dbReference type="SAM" id="MobiDB-lite"/>
    </source>
</evidence>
<dbReference type="AlphaFoldDB" id="A0A4P9ZN30"/>
<dbReference type="GO" id="GO:0003677">
    <property type="term" value="F:DNA binding"/>
    <property type="evidence" value="ECO:0007669"/>
    <property type="project" value="UniProtKB-UniRule"/>
</dbReference>
<evidence type="ECO:0000259" key="6">
    <source>
        <dbReference type="PROSITE" id="PS50118"/>
    </source>
</evidence>
<evidence type="ECO:0000256" key="4">
    <source>
        <dbReference type="PROSITE-ProRule" id="PRU00267"/>
    </source>
</evidence>
<gene>
    <name evidence="7" type="ORF">BJ085DRAFT_22177</name>
</gene>
<feature type="compositionally biased region" description="Basic and acidic residues" evidence="5">
    <location>
        <begin position="83"/>
        <end position="93"/>
    </location>
</feature>
<dbReference type="CDD" id="cd01390">
    <property type="entry name" value="HMG-box_NHP6-like"/>
    <property type="match status" value="1"/>
</dbReference>
<comment type="similarity">
    <text evidence="3">Belongs to the NHP6 family.</text>
</comment>
<evidence type="ECO:0000256" key="3">
    <source>
        <dbReference type="ARBA" id="ARBA00043963"/>
    </source>
</evidence>
<evidence type="ECO:0000256" key="1">
    <source>
        <dbReference type="ARBA" id="ARBA00023125"/>
    </source>
</evidence>
<keyword evidence="1 4" id="KW-0238">DNA-binding</keyword>
<feature type="domain" description="HMG box" evidence="6">
    <location>
        <begin position="27"/>
        <end position="95"/>
    </location>
</feature>
<dbReference type="FunFam" id="1.10.30.10:FF:000016">
    <property type="entry name" value="FACT complex subunit SSRP1"/>
    <property type="match status" value="1"/>
</dbReference>
<accession>A0A4P9ZN30</accession>
<keyword evidence="8" id="KW-1185">Reference proteome</keyword>
<dbReference type="Proteomes" id="UP000268162">
    <property type="component" value="Unassembled WGS sequence"/>
</dbReference>